<keyword evidence="5" id="KW-1185">Reference proteome</keyword>
<dbReference type="Proteomes" id="UP001501020">
    <property type="component" value="Unassembled WGS sequence"/>
</dbReference>
<organism evidence="4 5">
    <name type="scientific">Actinomadura napierensis</name>
    <dbReference type="NCBI Taxonomy" id="267854"/>
    <lineage>
        <taxon>Bacteria</taxon>
        <taxon>Bacillati</taxon>
        <taxon>Actinomycetota</taxon>
        <taxon>Actinomycetes</taxon>
        <taxon>Streptosporangiales</taxon>
        <taxon>Thermomonosporaceae</taxon>
        <taxon>Actinomadura</taxon>
    </lineage>
</organism>
<keyword evidence="1" id="KW-0560">Oxidoreductase</keyword>
<evidence type="ECO:0000256" key="2">
    <source>
        <dbReference type="ARBA" id="ARBA00023033"/>
    </source>
</evidence>
<protein>
    <submittedName>
        <fullName evidence="4">LLM class flavin-dependent oxidoreductase</fullName>
    </submittedName>
</protein>
<dbReference type="RefSeq" id="WP_344259885.1">
    <property type="nucleotide sequence ID" value="NZ_BAAAMR010000001.1"/>
</dbReference>
<dbReference type="InterPro" id="IPR011251">
    <property type="entry name" value="Luciferase-like_dom"/>
</dbReference>
<dbReference type="SUPFAM" id="SSF51679">
    <property type="entry name" value="Bacterial luciferase-like"/>
    <property type="match status" value="1"/>
</dbReference>
<dbReference type="PANTHER" id="PTHR30137:SF8">
    <property type="entry name" value="BLR5498 PROTEIN"/>
    <property type="match status" value="1"/>
</dbReference>
<dbReference type="PANTHER" id="PTHR30137">
    <property type="entry name" value="LUCIFERASE-LIKE MONOOXYGENASE"/>
    <property type="match status" value="1"/>
</dbReference>
<reference evidence="5" key="1">
    <citation type="journal article" date="2019" name="Int. J. Syst. Evol. Microbiol.">
        <title>The Global Catalogue of Microorganisms (GCM) 10K type strain sequencing project: providing services to taxonomists for standard genome sequencing and annotation.</title>
        <authorList>
            <consortium name="The Broad Institute Genomics Platform"/>
            <consortium name="The Broad Institute Genome Sequencing Center for Infectious Disease"/>
            <person name="Wu L."/>
            <person name="Ma J."/>
        </authorList>
    </citation>
    <scope>NUCLEOTIDE SEQUENCE [LARGE SCALE GENOMIC DNA]</scope>
    <source>
        <strain evidence="5">JCM 13850</strain>
    </source>
</reference>
<dbReference type="InterPro" id="IPR050766">
    <property type="entry name" value="Bact_Lucif_Oxidored"/>
</dbReference>
<evidence type="ECO:0000256" key="1">
    <source>
        <dbReference type="ARBA" id="ARBA00023002"/>
    </source>
</evidence>
<evidence type="ECO:0000259" key="3">
    <source>
        <dbReference type="Pfam" id="PF00296"/>
    </source>
</evidence>
<dbReference type="InterPro" id="IPR024011">
    <property type="entry name" value="Biosynth_lucif-like_mOase_dom"/>
</dbReference>
<keyword evidence="2" id="KW-0503">Monooxygenase</keyword>
<dbReference type="InterPro" id="IPR036661">
    <property type="entry name" value="Luciferase-like_sf"/>
</dbReference>
<sequence>MVTVSLSYFSAGGAHDPAAAPYDVLLDTARLADEAGLEAVWIPERHFADFGSLFPNPSVPAAAVAATTRRIEIRAGSVVLPLHHPARVAEEWAVVDRLSGGRAGISFASGWHGADFVLSRFDAADRRQVMRDGVDAVRALWRGEAWTFTDAAGREVEITSRPRPVRPELPMWLTSGGSAGTFELAGSLGAGVLTHLVGQRPGELRDKIAAYRKTRAEHGGGRGHVTLMLHTHVLDGSPAAAERAEAELARYLTTSMRLDASNVAAVKDAAAFTAMTAADRNAVAAAGASRYIDTGLVCTAAEIPERLAAVASWDVDEVACLIDFGFDHASILRSVDELLGVLA</sequence>
<dbReference type="Pfam" id="PF00296">
    <property type="entry name" value="Bac_luciferase"/>
    <property type="match status" value="1"/>
</dbReference>
<dbReference type="EMBL" id="BAAAMR010000001">
    <property type="protein sequence ID" value="GAA2117643.1"/>
    <property type="molecule type" value="Genomic_DNA"/>
</dbReference>
<proteinExistence type="predicted"/>
<dbReference type="Gene3D" id="3.20.20.30">
    <property type="entry name" value="Luciferase-like domain"/>
    <property type="match status" value="1"/>
</dbReference>
<dbReference type="NCBIfam" id="TIGR04020">
    <property type="entry name" value="seco_metab_LLM"/>
    <property type="match status" value="1"/>
</dbReference>
<accession>A0ABP5JGB1</accession>
<gene>
    <name evidence="4" type="ORF">GCM10009727_00090</name>
</gene>
<comment type="caution">
    <text evidence="4">The sequence shown here is derived from an EMBL/GenBank/DDBJ whole genome shotgun (WGS) entry which is preliminary data.</text>
</comment>
<evidence type="ECO:0000313" key="4">
    <source>
        <dbReference type="EMBL" id="GAA2117643.1"/>
    </source>
</evidence>
<evidence type="ECO:0000313" key="5">
    <source>
        <dbReference type="Proteomes" id="UP001501020"/>
    </source>
</evidence>
<feature type="domain" description="Luciferase-like" evidence="3">
    <location>
        <begin position="12"/>
        <end position="316"/>
    </location>
</feature>
<name>A0ABP5JGB1_9ACTN</name>